<gene>
    <name evidence="2" type="ORF">PYM288_LOCUS17610</name>
</gene>
<feature type="compositionally biased region" description="Polar residues" evidence="1">
    <location>
        <begin position="255"/>
        <end position="273"/>
    </location>
</feature>
<feature type="region of interest" description="Disordered" evidence="1">
    <location>
        <begin position="34"/>
        <end position="64"/>
    </location>
</feature>
<feature type="compositionally biased region" description="Polar residues" evidence="1">
    <location>
        <begin position="138"/>
        <end position="168"/>
    </location>
</feature>
<feature type="compositionally biased region" description="Low complexity" evidence="1">
    <location>
        <begin position="322"/>
        <end position="334"/>
    </location>
</feature>
<feature type="compositionally biased region" description="Low complexity" evidence="1">
    <location>
        <begin position="40"/>
        <end position="53"/>
    </location>
</feature>
<feature type="compositionally biased region" description="Polar residues" evidence="1">
    <location>
        <begin position="335"/>
        <end position="346"/>
    </location>
</feature>
<reference evidence="2" key="1">
    <citation type="submission" date="2021-02" db="EMBL/GenBank/DDBJ databases">
        <authorList>
            <person name="Nowell W R."/>
        </authorList>
    </citation>
    <scope>NUCLEOTIDE SEQUENCE</scope>
</reference>
<feature type="region of interest" description="Disordered" evidence="1">
    <location>
        <begin position="91"/>
        <end position="112"/>
    </location>
</feature>
<comment type="caution">
    <text evidence="2">The sequence shown here is derived from an EMBL/GenBank/DDBJ whole genome shotgun (WGS) entry which is preliminary data.</text>
</comment>
<feature type="region of interest" description="Disordered" evidence="1">
    <location>
        <begin position="214"/>
        <end position="299"/>
    </location>
</feature>
<protein>
    <submittedName>
        <fullName evidence="2">Uncharacterized protein</fullName>
    </submittedName>
</protein>
<feature type="region of interest" description="Disordered" evidence="1">
    <location>
        <begin position="138"/>
        <end position="198"/>
    </location>
</feature>
<dbReference type="AlphaFoldDB" id="A0A814L4W4"/>
<evidence type="ECO:0000313" key="2">
    <source>
        <dbReference type="EMBL" id="CAF1060264.1"/>
    </source>
</evidence>
<name>A0A814L4W4_9BILA</name>
<feature type="region of interest" description="Disordered" evidence="1">
    <location>
        <begin position="313"/>
        <end position="348"/>
    </location>
</feature>
<evidence type="ECO:0000256" key="1">
    <source>
        <dbReference type="SAM" id="MobiDB-lite"/>
    </source>
</evidence>
<dbReference type="Proteomes" id="UP000663854">
    <property type="component" value="Unassembled WGS sequence"/>
</dbReference>
<accession>A0A814L4W4</accession>
<dbReference type="EMBL" id="CAJNOH010000502">
    <property type="protein sequence ID" value="CAF1060264.1"/>
    <property type="molecule type" value="Genomic_DNA"/>
</dbReference>
<feature type="compositionally biased region" description="Low complexity" evidence="1">
    <location>
        <begin position="409"/>
        <end position="424"/>
    </location>
</feature>
<feature type="region of interest" description="Disordered" evidence="1">
    <location>
        <begin position="459"/>
        <end position="478"/>
    </location>
</feature>
<feature type="compositionally biased region" description="Polar residues" evidence="1">
    <location>
        <begin position="215"/>
        <end position="246"/>
    </location>
</feature>
<proteinExistence type="predicted"/>
<feature type="region of interest" description="Disordered" evidence="1">
    <location>
        <begin position="409"/>
        <end position="429"/>
    </location>
</feature>
<evidence type="ECO:0000313" key="3">
    <source>
        <dbReference type="Proteomes" id="UP000663854"/>
    </source>
</evidence>
<organism evidence="2 3">
    <name type="scientific">Rotaria sordida</name>
    <dbReference type="NCBI Taxonomy" id="392033"/>
    <lineage>
        <taxon>Eukaryota</taxon>
        <taxon>Metazoa</taxon>
        <taxon>Spiralia</taxon>
        <taxon>Gnathifera</taxon>
        <taxon>Rotifera</taxon>
        <taxon>Eurotatoria</taxon>
        <taxon>Bdelloidea</taxon>
        <taxon>Philodinida</taxon>
        <taxon>Philodinidae</taxon>
        <taxon>Rotaria</taxon>
    </lineage>
</organism>
<sequence>MNRKGQREDPFNLYKVMYLSSIDEVNSVDIDDNSQIRQGTTSPITSNPSQSSPPSCPTLLVIDDNSNSDDTPLIISDIPINSMVSSAQIASSSPLSTLEPPQGISEQQRRRNSSIAKLLGGQPLTNQQYEEINQQILDDQSSQSVTNNSDNGTDTGIQRSRSSITRTLLMNPERNDNTLPTTTTTKTKARPSSPEFSKDFEYLIRRELDIEHAPSTLNRNSSTPSIFQNLSSARNSPTHTQSPSQSKLKRKRVNPKQQPVSTPTINKSLNNPPFTIPDPFELDHPPSSLNSAPVSRSHHHQNDLYRFDISHPHSRHHHHHQQQNQQQQQQQQQQYSLPMNSSTPNSAPFIFHQINLNSPNYAQFKIHHDRVPIIPCSPASSLSSSSSSSSSSTSSCNCCRYPATPELASSTSVSSLSPNPSSPSIIPHQTIAPSSRKTKAIHNRPDIYEIPMQRSYSATSNSSIASLSSPPLSSGHSIPLKKRLLHAYKNEQRPSSTL</sequence>